<accession>A0ACC7NS91</accession>
<proteinExistence type="predicted"/>
<protein>
    <submittedName>
        <fullName evidence="1">ATP-binding protein</fullName>
    </submittedName>
</protein>
<keyword evidence="2" id="KW-1185">Reference proteome</keyword>
<keyword evidence="1" id="KW-0067">ATP-binding</keyword>
<name>A0ACC7NS91_9BURK</name>
<evidence type="ECO:0000313" key="1">
    <source>
        <dbReference type="EMBL" id="MFM0109081.1"/>
    </source>
</evidence>
<organism evidence="1 2">
    <name type="scientific">Paraburkholderia rhynchosiae</name>
    <dbReference type="NCBI Taxonomy" id="487049"/>
    <lineage>
        <taxon>Bacteria</taxon>
        <taxon>Pseudomonadati</taxon>
        <taxon>Pseudomonadota</taxon>
        <taxon>Betaproteobacteria</taxon>
        <taxon>Burkholderiales</taxon>
        <taxon>Burkholderiaceae</taxon>
        <taxon>Paraburkholderia</taxon>
    </lineage>
</organism>
<comment type="caution">
    <text evidence="1">The sequence shown here is derived from an EMBL/GenBank/DDBJ whole genome shotgun (WGS) entry which is preliminary data.</text>
</comment>
<keyword evidence="1" id="KW-0547">Nucleotide-binding</keyword>
<dbReference type="EMBL" id="JAQQDW010000164">
    <property type="protein sequence ID" value="MFM0109081.1"/>
    <property type="molecule type" value="Genomic_DNA"/>
</dbReference>
<sequence length="673" mass="74247">MKARRTDPLRGLAAYLDQRRASVTQRWVEAVHAEPRLQQALTLTADQLIDHVPEIYAEVIAALKIDGRAEMPLALERNVRLHGNFRWTQGYRLDELFQEMDLLRQIMQDAVADYFAQEADHPRTFEAQAQRTVQDLFSAMVQSSIVQVLEDQELRIGASLDARDRAQAAERNSKERLRIAADAAGLGIFEWDLAERRALWENARMYEITGQRPEDGPLSGEEFTQVIVHPDDASGMARDFDSGKVSGGQVHTVFRIFRRGDSALRVLQMSGRFQFGDDGVARCFIGALADITDRKKADDALQEADRQKDVFVATLAHELRNPLAPIRAGAHAMKHYQAALPAQIQWVQQVIERQSRHLSSLLDDLLDVSRIRTGRIKLKKNVCALREVITAAMETNRPLADARRQQLTASLPAEPVFVNGDSTRLTQVVSNLLDNAIKYTADGGEVRLSGNVMDDHVFISVEDTGIGIEATMLPHVFDLLVQADPLMQDSQSGLGLGLWVARSVIELHGGEISATSAGPGKGSRFTVRLPVVPAPLVQAAESEAVAHPGSRRLRILIIDDHRDGADSLALVLRMEEHDVRTAQDGPSGLQAATAWSPDVILLDIGLPGMSGYDVAHELRALPETRDSVLIALSGFGGDADISRSTEAGFTKHLVKPVDPDQLIQTLRDIGRVR</sequence>
<evidence type="ECO:0000313" key="2">
    <source>
        <dbReference type="Proteomes" id="UP001629235"/>
    </source>
</evidence>
<gene>
    <name evidence="1" type="ORF">PQR01_38305</name>
</gene>
<reference evidence="1 2" key="1">
    <citation type="journal article" date="2024" name="Chem. Sci.">
        <title>Discovery of megapolipeptins by genome mining of a Burkholderiales bacteria collection.</title>
        <authorList>
            <person name="Paulo B.S."/>
            <person name="Recchia M.J.J."/>
            <person name="Lee S."/>
            <person name="Fergusson C.H."/>
            <person name="Romanowski S.B."/>
            <person name="Hernandez A."/>
            <person name="Krull N."/>
            <person name="Liu D.Y."/>
            <person name="Cavanagh H."/>
            <person name="Bos A."/>
            <person name="Gray C.A."/>
            <person name="Murphy B.T."/>
            <person name="Linington R.G."/>
            <person name="Eustaquio A.S."/>
        </authorList>
    </citation>
    <scope>NUCLEOTIDE SEQUENCE [LARGE SCALE GENOMIC DNA]</scope>
    <source>
        <strain evidence="1 2">RL18-126-BIB-B</strain>
    </source>
</reference>
<dbReference type="Proteomes" id="UP001629235">
    <property type="component" value="Unassembled WGS sequence"/>
</dbReference>